<evidence type="ECO:0000256" key="6">
    <source>
        <dbReference type="SAM" id="Phobius"/>
    </source>
</evidence>
<feature type="transmembrane region" description="Helical" evidence="6">
    <location>
        <begin position="154"/>
        <end position="177"/>
    </location>
</feature>
<evidence type="ECO:0000256" key="2">
    <source>
        <dbReference type="ARBA" id="ARBA00022475"/>
    </source>
</evidence>
<keyword evidence="2" id="KW-1003">Cell membrane</keyword>
<feature type="transmembrane region" description="Helical" evidence="6">
    <location>
        <begin position="116"/>
        <end position="133"/>
    </location>
</feature>
<evidence type="ECO:0000313" key="8">
    <source>
        <dbReference type="Proteomes" id="UP000253606"/>
    </source>
</evidence>
<keyword evidence="8" id="KW-1185">Reference proteome</keyword>
<dbReference type="PANTHER" id="PTHR43702:SF11">
    <property type="entry name" value="L-FUCOSE-PROTON SYMPORTER"/>
    <property type="match status" value="1"/>
</dbReference>
<dbReference type="Pfam" id="PF07690">
    <property type="entry name" value="MFS_1"/>
    <property type="match status" value="1"/>
</dbReference>
<dbReference type="EMBL" id="CP030844">
    <property type="protein sequence ID" value="AXC16371.1"/>
    <property type="molecule type" value="Genomic_DNA"/>
</dbReference>
<feature type="transmembrane region" description="Helical" evidence="6">
    <location>
        <begin position="91"/>
        <end position="110"/>
    </location>
</feature>
<accession>A0A2Z5GB91</accession>
<dbReference type="NCBIfam" id="TIGR00885">
    <property type="entry name" value="fucP"/>
    <property type="match status" value="1"/>
</dbReference>
<evidence type="ECO:0000256" key="1">
    <source>
        <dbReference type="ARBA" id="ARBA00004429"/>
    </source>
</evidence>
<sequence>MNILTSSGSQPAGARPSIFPSESRLPFLLTTAVFFIWGMSNNLTDILVQQFRKSFELNLVQAQLVQTAVFLAYAAMAIPAAVLMRRFGYKAGLLVGLIVFGIGTLLFWPAAILGQYLPFLIALFVVGSGSSILETAANPLIARFGAPATSEQRLNFAQAFNPPGTITGVLIGTWFIFSGVEKTPLEIAAMKAQGVYSSYLHSEISRVVPTYVALGAGVLLLAALIGIARFPAILDSTELGTFSDRLAYSPRRNSFERLIHNPRLMSAVIAQFFYVGAQVSTWSTFIPYMKAYTAVTDKTAGYFLTGTLVALAIGRIVSTALMRFINPERMMGIYAIVNVALLVFGIARPGMSGSCTILMTSFFMSVMYPTIFALGVRDLGEDTKLGSSFLVISIIGGAIFPPLTGAIARATGDIALGYILPLAGYIVVAVYAFLAPYIGRGLRAGNS</sequence>
<keyword evidence="4 6" id="KW-1133">Transmembrane helix</keyword>
<dbReference type="InterPro" id="IPR036259">
    <property type="entry name" value="MFS_trans_sf"/>
</dbReference>
<protein>
    <submittedName>
        <fullName evidence="7">Fucose permease</fullName>
    </submittedName>
</protein>
<keyword evidence="3 6" id="KW-0812">Transmembrane</keyword>
<dbReference type="GO" id="GO:0015535">
    <property type="term" value="F:fucose:proton symporter activity"/>
    <property type="evidence" value="ECO:0007669"/>
    <property type="project" value="InterPro"/>
</dbReference>
<evidence type="ECO:0000313" key="7">
    <source>
        <dbReference type="EMBL" id="AXC16371.1"/>
    </source>
</evidence>
<dbReference type="AlphaFoldDB" id="A0A2Z5GB91"/>
<feature type="transmembrane region" description="Helical" evidence="6">
    <location>
        <begin position="25"/>
        <end position="44"/>
    </location>
</feature>
<feature type="transmembrane region" description="Helical" evidence="6">
    <location>
        <begin position="264"/>
        <end position="288"/>
    </location>
</feature>
<dbReference type="Proteomes" id="UP000253606">
    <property type="component" value="Plasmid pACPOL3"/>
</dbReference>
<dbReference type="SUPFAM" id="SSF103473">
    <property type="entry name" value="MFS general substrate transporter"/>
    <property type="match status" value="1"/>
</dbReference>
<dbReference type="OrthoDB" id="9795150at2"/>
<evidence type="ECO:0000256" key="5">
    <source>
        <dbReference type="ARBA" id="ARBA00023136"/>
    </source>
</evidence>
<evidence type="ECO:0000256" key="4">
    <source>
        <dbReference type="ARBA" id="ARBA00022989"/>
    </source>
</evidence>
<dbReference type="InterPro" id="IPR011701">
    <property type="entry name" value="MFS"/>
</dbReference>
<feature type="transmembrane region" description="Helical" evidence="6">
    <location>
        <begin position="64"/>
        <end position="84"/>
    </location>
</feature>
<dbReference type="CDD" id="cd17394">
    <property type="entry name" value="MFS_FucP_like"/>
    <property type="match status" value="1"/>
</dbReference>
<keyword evidence="7" id="KW-0614">Plasmid</keyword>
<feature type="transmembrane region" description="Helical" evidence="6">
    <location>
        <begin position="208"/>
        <end position="228"/>
    </location>
</feature>
<proteinExistence type="predicted"/>
<dbReference type="KEGG" id="abas:ACPOL_7181"/>
<feature type="transmembrane region" description="Helical" evidence="6">
    <location>
        <begin position="357"/>
        <end position="376"/>
    </location>
</feature>
<organism evidence="7 8">
    <name type="scientific">Acidisarcina polymorpha</name>
    <dbReference type="NCBI Taxonomy" id="2211140"/>
    <lineage>
        <taxon>Bacteria</taxon>
        <taxon>Pseudomonadati</taxon>
        <taxon>Acidobacteriota</taxon>
        <taxon>Terriglobia</taxon>
        <taxon>Terriglobales</taxon>
        <taxon>Acidobacteriaceae</taxon>
        <taxon>Acidisarcina</taxon>
    </lineage>
</organism>
<evidence type="ECO:0000256" key="3">
    <source>
        <dbReference type="ARBA" id="ARBA00022692"/>
    </source>
</evidence>
<reference evidence="7 8" key="1">
    <citation type="journal article" date="2018" name="Front. Microbiol.">
        <title>Hydrolytic Capabilities as a Key to Environmental Success: Chitinolytic and Cellulolytic Acidobacteria From Acidic Sub-arctic Soils and Boreal Peatlands.</title>
        <authorList>
            <person name="Belova S.E."/>
            <person name="Ravin N.V."/>
            <person name="Pankratov T.A."/>
            <person name="Rakitin A.L."/>
            <person name="Ivanova A.A."/>
            <person name="Beletsky A.V."/>
            <person name="Mardanov A.V."/>
            <person name="Sinninghe Damste J.S."/>
            <person name="Dedysh S.N."/>
        </authorList>
    </citation>
    <scope>NUCLEOTIDE SEQUENCE [LARGE SCALE GENOMIC DNA]</scope>
    <source>
        <strain evidence="7 8">SBC82</strain>
        <plasmid evidence="8">pacpol3</plasmid>
    </source>
</reference>
<keyword evidence="5 6" id="KW-0472">Membrane</keyword>
<feature type="transmembrane region" description="Helical" evidence="6">
    <location>
        <begin position="333"/>
        <end position="351"/>
    </location>
</feature>
<dbReference type="InterPro" id="IPR050375">
    <property type="entry name" value="MFS_TsgA-like"/>
</dbReference>
<dbReference type="GO" id="GO:0005886">
    <property type="term" value="C:plasma membrane"/>
    <property type="evidence" value="ECO:0007669"/>
    <property type="project" value="UniProtKB-SubCell"/>
</dbReference>
<name>A0A2Z5GB91_9BACT</name>
<feature type="transmembrane region" description="Helical" evidence="6">
    <location>
        <begin position="388"/>
        <end position="408"/>
    </location>
</feature>
<gene>
    <name evidence="7" type="ORF">ACPOL_7181</name>
</gene>
<feature type="transmembrane region" description="Helical" evidence="6">
    <location>
        <begin position="300"/>
        <end position="321"/>
    </location>
</feature>
<geneLocation type="plasmid" evidence="8">
    <name>pacpol3</name>
</geneLocation>
<comment type="subcellular location">
    <subcellularLocation>
        <location evidence="1">Cell inner membrane</location>
        <topology evidence="1">Multi-pass membrane protein</topology>
    </subcellularLocation>
</comment>
<feature type="transmembrane region" description="Helical" evidence="6">
    <location>
        <begin position="414"/>
        <end position="434"/>
    </location>
</feature>
<dbReference type="PANTHER" id="PTHR43702">
    <property type="entry name" value="L-FUCOSE-PROTON SYMPORTER"/>
    <property type="match status" value="1"/>
</dbReference>
<dbReference type="InterPro" id="IPR005275">
    <property type="entry name" value="Lfuc_symporter_FucP"/>
</dbReference>
<dbReference type="Gene3D" id="1.20.1250.20">
    <property type="entry name" value="MFS general substrate transporter like domains"/>
    <property type="match status" value="2"/>
</dbReference>